<sequence>MVTVKAGSESNFEPVAEGTHIARCIGVIDLGTQPGGKYPPAHKVMILYEVPAETYENDDGETVCRTIGLEETSSISEKANLRKKLESWRGEAFSKEELEGFDLDEVLNVPALITVIHKVSANKRRYGIIAGIILPPKGTDIPPRENELLNYDIGGEMPKGMPEWIANKINQAAELQEENQMPGPGSHGHQEEPPTDNDLPF</sequence>
<comment type="caution">
    <text evidence="2">The sequence shown here is derived from an EMBL/GenBank/DDBJ whole genome shotgun (WGS) entry which is preliminary data.</text>
</comment>
<name>A0A0F9MGD8_9ZZZZ</name>
<protein>
    <submittedName>
        <fullName evidence="2">Uncharacterized protein</fullName>
    </submittedName>
</protein>
<organism evidence="2">
    <name type="scientific">marine sediment metagenome</name>
    <dbReference type="NCBI Taxonomy" id="412755"/>
    <lineage>
        <taxon>unclassified sequences</taxon>
        <taxon>metagenomes</taxon>
        <taxon>ecological metagenomes</taxon>
    </lineage>
</organism>
<feature type="region of interest" description="Disordered" evidence="1">
    <location>
        <begin position="175"/>
        <end position="201"/>
    </location>
</feature>
<proteinExistence type="predicted"/>
<accession>A0A0F9MGD8</accession>
<dbReference type="AlphaFoldDB" id="A0A0F9MGD8"/>
<evidence type="ECO:0000313" key="2">
    <source>
        <dbReference type="EMBL" id="KKN04969.1"/>
    </source>
</evidence>
<gene>
    <name evidence="2" type="ORF">LCGC14_1092030</name>
</gene>
<dbReference type="EMBL" id="LAZR01004859">
    <property type="protein sequence ID" value="KKN04969.1"/>
    <property type="molecule type" value="Genomic_DNA"/>
</dbReference>
<reference evidence="2" key="1">
    <citation type="journal article" date="2015" name="Nature">
        <title>Complex archaea that bridge the gap between prokaryotes and eukaryotes.</title>
        <authorList>
            <person name="Spang A."/>
            <person name="Saw J.H."/>
            <person name="Jorgensen S.L."/>
            <person name="Zaremba-Niedzwiedzka K."/>
            <person name="Martijn J."/>
            <person name="Lind A.E."/>
            <person name="van Eijk R."/>
            <person name="Schleper C."/>
            <person name="Guy L."/>
            <person name="Ettema T.J."/>
        </authorList>
    </citation>
    <scope>NUCLEOTIDE SEQUENCE</scope>
</reference>
<dbReference type="NCBIfam" id="NF046043">
    <property type="entry name" value="rep_init_NGO0469"/>
    <property type="match status" value="1"/>
</dbReference>
<evidence type="ECO:0000256" key="1">
    <source>
        <dbReference type="SAM" id="MobiDB-lite"/>
    </source>
</evidence>
<dbReference type="InterPro" id="IPR059222">
    <property type="entry name" value="NGO0469-like"/>
</dbReference>